<feature type="compositionally biased region" description="Low complexity" evidence="1">
    <location>
        <begin position="183"/>
        <end position="211"/>
    </location>
</feature>
<evidence type="ECO:0000313" key="3">
    <source>
        <dbReference type="Proteomes" id="UP001201163"/>
    </source>
</evidence>
<dbReference type="AlphaFoldDB" id="A0AAD4LLA3"/>
<dbReference type="EMBL" id="JAKELL010000013">
    <property type="protein sequence ID" value="KAH8994934.1"/>
    <property type="molecule type" value="Genomic_DNA"/>
</dbReference>
<evidence type="ECO:0000313" key="2">
    <source>
        <dbReference type="EMBL" id="KAH8994934.1"/>
    </source>
</evidence>
<keyword evidence="3" id="KW-1185">Reference proteome</keyword>
<feature type="region of interest" description="Disordered" evidence="1">
    <location>
        <begin position="112"/>
        <end position="147"/>
    </location>
</feature>
<evidence type="ECO:0000256" key="1">
    <source>
        <dbReference type="SAM" id="MobiDB-lite"/>
    </source>
</evidence>
<protein>
    <submittedName>
        <fullName evidence="2">Uncharacterized protein</fullName>
    </submittedName>
</protein>
<proteinExistence type="predicted"/>
<feature type="compositionally biased region" description="Acidic residues" evidence="1">
    <location>
        <begin position="121"/>
        <end position="133"/>
    </location>
</feature>
<feature type="region of interest" description="Disordered" evidence="1">
    <location>
        <begin position="183"/>
        <end position="252"/>
    </location>
</feature>
<comment type="caution">
    <text evidence="2">The sequence shown here is derived from an EMBL/GenBank/DDBJ whole genome shotgun (WGS) entry which is preliminary data.</text>
</comment>
<organism evidence="2 3">
    <name type="scientific">Lactarius akahatsu</name>
    <dbReference type="NCBI Taxonomy" id="416441"/>
    <lineage>
        <taxon>Eukaryota</taxon>
        <taxon>Fungi</taxon>
        <taxon>Dikarya</taxon>
        <taxon>Basidiomycota</taxon>
        <taxon>Agaricomycotina</taxon>
        <taxon>Agaricomycetes</taxon>
        <taxon>Russulales</taxon>
        <taxon>Russulaceae</taxon>
        <taxon>Lactarius</taxon>
    </lineage>
</organism>
<gene>
    <name evidence="2" type="ORF">EDB92DRAFT_244673</name>
</gene>
<reference evidence="2" key="1">
    <citation type="submission" date="2022-01" db="EMBL/GenBank/DDBJ databases">
        <title>Comparative genomics reveals a dynamic genome evolution in the ectomycorrhizal milk-cap (Lactarius) mushrooms.</title>
        <authorList>
            <consortium name="DOE Joint Genome Institute"/>
            <person name="Lebreton A."/>
            <person name="Tang N."/>
            <person name="Kuo A."/>
            <person name="LaButti K."/>
            <person name="Drula E."/>
            <person name="Barry K."/>
            <person name="Clum A."/>
            <person name="Lipzen A."/>
            <person name="Mousain D."/>
            <person name="Ng V."/>
            <person name="Wang R."/>
            <person name="Wang X."/>
            <person name="Dai Y."/>
            <person name="Henrissat B."/>
            <person name="Grigoriev I.V."/>
            <person name="Guerin-Laguette A."/>
            <person name="Yu F."/>
            <person name="Martin F.M."/>
        </authorList>
    </citation>
    <scope>NUCLEOTIDE SEQUENCE</scope>
    <source>
        <strain evidence="2">QP</strain>
    </source>
</reference>
<sequence>MDTIFRVLFLHMRSFWRRARGLFVSIWFQRLHTSGSQKNALATRIHRPPTPIPPSPSGAASRIPPTVSMARTKVWACLRARKLKAQMRERRIAKKRAMYARIAARVTAVAVGKGKEGTKGEDEEEDEEEEVQEEDGHFDAPLPSEPRVDTCRLPLPLPLPHWGVSSTFGLELQLELGYDFPSPTDSCASSSGSTTTAPRTPVTPTTPTTTPLIPRSSIHFPGTRECMATESPRRPATAACGPRPPGPTRPRTFPHTLRKYHGALAAIAVIPHFFLSSVGRPPRIKPQRHAAALHDGWRSR</sequence>
<dbReference type="Proteomes" id="UP001201163">
    <property type="component" value="Unassembled WGS sequence"/>
</dbReference>
<name>A0AAD4LLA3_9AGAM</name>
<accession>A0AAD4LLA3</accession>